<evidence type="ECO:0008006" key="4">
    <source>
        <dbReference type="Google" id="ProtNLM"/>
    </source>
</evidence>
<accession>A0ABM1YJ14</accession>
<protein>
    <recommendedName>
        <fullName evidence="4">CCHC-type domain-containing protein</fullName>
    </recommendedName>
</protein>
<dbReference type="GeneID" id="115259667"/>
<reference evidence="2" key="2">
    <citation type="submission" date="2025-05" db="UniProtKB">
        <authorList>
            <consortium name="EnsemblMetazoa"/>
        </authorList>
    </citation>
    <scope>IDENTIFICATION</scope>
    <source>
        <strain evidence="2">Foshan</strain>
    </source>
</reference>
<dbReference type="Proteomes" id="UP000069940">
    <property type="component" value="Unassembled WGS sequence"/>
</dbReference>
<dbReference type="GeneID" id="115266445"/>
<organism evidence="2 3">
    <name type="scientific">Aedes albopictus</name>
    <name type="common">Asian tiger mosquito</name>
    <name type="synonym">Stegomyia albopicta</name>
    <dbReference type="NCBI Taxonomy" id="7160"/>
    <lineage>
        <taxon>Eukaryota</taxon>
        <taxon>Metazoa</taxon>
        <taxon>Ecdysozoa</taxon>
        <taxon>Arthropoda</taxon>
        <taxon>Hexapoda</taxon>
        <taxon>Insecta</taxon>
        <taxon>Pterygota</taxon>
        <taxon>Neoptera</taxon>
        <taxon>Endopterygota</taxon>
        <taxon>Diptera</taxon>
        <taxon>Nematocera</taxon>
        <taxon>Culicoidea</taxon>
        <taxon>Culicidae</taxon>
        <taxon>Culicinae</taxon>
        <taxon>Aedini</taxon>
        <taxon>Aedes</taxon>
        <taxon>Stegomyia</taxon>
    </lineage>
</organism>
<dbReference type="RefSeq" id="XP_062705293.1">
    <property type="nucleotide sequence ID" value="XM_062849309.1"/>
</dbReference>
<name>A0ABM1YJ14_AEDAL</name>
<evidence type="ECO:0000313" key="3">
    <source>
        <dbReference type="Proteomes" id="UP000069940"/>
    </source>
</evidence>
<evidence type="ECO:0000313" key="2">
    <source>
        <dbReference type="EnsemblMetazoa" id="AALFPA23_009583.P13238"/>
    </source>
</evidence>
<feature type="region of interest" description="Disordered" evidence="1">
    <location>
        <begin position="192"/>
        <end position="228"/>
    </location>
</feature>
<dbReference type="EnsemblMetazoa" id="AALFPA23_011641.R16530">
    <property type="protein sequence ID" value="AALFPA23_011641.P16530"/>
    <property type="gene ID" value="AALFPA23_011641"/>
</dbReference>
<dbReference type="RefSeq" id="XP_029716313.1">
    <property type="nucleotide sequence ID" value="XM_029860453.2"/>
</dbReference>
<dbReference type="EnsemblMetazoa" id="AALFPA23_009583.R13238">
    <property type="protein sequence ID" value="AALFPA23_009583.P13238"/>
    <property type="gene ID" value="AALFPA23_009583"/>
</dbReference>
<dbReference type="PANTHER" id="PTHR33198:SF19">
    <property type="entry name" value="CCHC-TYPE DOMAIN-CONTAINING PROTEIN"/>
    <property type="match status" value="1"/>
</dbReference>
<dbReference type="RefSeq" id="XP_062706509.1">
    <property type="nucleotide sequence ID" value="XM_062850525.1"/>
</dbReference>
<dbReference type="EnsemblMetazoa" id="AALFPA23_018114.R26601">
    <property type="protein sequence ID" value="AALFPA23_018114.P26601"/>
    <property type="gene ID" value="AALFPA23_018114"/>
</dbReference>
<sequence length="309" mass="36244">MALIGSIDPYVPGSSFSNYVELLEYFFSSNNIDENRKKDLFMNFAGMTVFEELKLLYPATDLKTLSYAEITKKLKERYDKVDSEIVLRYKFRCRLQGSTESGENYILAVKLLGEACDFGAFRDSAIRDQLVYGVYDKDLQTRLLNEEELTLKSAERIIKNKEMAVCNRQKLNPDENVNSVKFRLGRRDSRYDSNRADRERGRSRSWNRDNGHRRFRERSRSDSRNNRVSSKGRYANFVCHYCKAKGHIQRFCYQWKNSNRATVKFVNEVDNEDPNDYFKRLQMDYDTDNEADRDFIKCDLGSQGADQSS</sequence>
<dbReference type="GeneID" id="109622483"/>
<evidence type="ECO:0000256" key="1">
    <source>
        <dbReference type="SAM" id="MobiDB-lite"/>
    </source>
</evidence>
<dbReference type="SUPFAM" id="SSF57756">
    <property type="entry name" value="Retrovirus zinc finger-like domains"/>
    <property type="match status" value="1"/>
</dbReference>
<proteinExistence type="predicted"/>
<reference evidence="3" key="1">
    <citation type="journal article" date="2015" name="Proc. Natl. Acad. Sci. U.S.A.">
        <title>Genome sequence of the Asian Tiger mosquito, Aedes albopictus, reveals insights into its biology, genetics, and evolution.</title>
        <authorList>
            <person name="Chen X.G."/>
            <person name="Jiang X."/>
            <person name="Gu J."/>
            <person name="Xu M."/>
            <person name="Wu Y."/>
            <person name="Deng Y."/>
            <person name="Zhang C."/>
            <person name="Bonizzoni M."/>
            <person name="Dermauw W."/>
            <person name="Vontas J."/>
            <person name="Armbruster P."/>
            <person name="Huang X."/>
            <person name="Yang Y."/>
            <person name="Zhang H."/>
            <person name="He W."/>
            <person name="Peng H."/>
            <person name="Liu Y."/>
            <person name="Wu K."/>
            <person name="Chen J."/>
            <person name="Lirakis M."/>
            <person name="Topalis P."/>
            <person name="Van Leeuwen T."/>
            <person name="Hall A.B."/>
            <person name="Jiang X."/>
            <person name="Thorpe C."/>
            <person name="Mueller R.L."/>
            <person name="Sun C."/>
            <person name="Waterhouse R.M."/>
            <person name="Yan G."/>
            <person name="Tu Z.J."/>
            <person name="Fang X."/>
            <person name="James A.A."/>
        </authorList>
    </citation>
    <scope>NUCLEOTIDE SEQUENCE [LARGE SCALE GENOMIC DNA]</scope>
    <source>
        <strain evidence="3">Foshan</strain>
    </source>
</reference>
<dbReference type="RefSeq" id="XP_029715050.2">
    <property type="nucleotide sequence ID" value="XM_029859190.2"/>
</dbReference>
<feature type="compositionally biased region" description="Basic and acidic residues" evidence="1">
    <location>
        <begin position="192"/>
        <end position="225"/>
    </location>
</feature>
<keyword evidence="3" id="KW-1185">Reference proteome</keyword>
<dbReference type="PANTHER" id="PTHR33198">
    <property type="entry name" value="ANK_REP_REGION DOMAIN-CONTAINING PROTEIN-RELATED"/>
    <property type="match status" value="1"/>
</dbReference>
<dbReference type="EnsemblMetazoa" id="AALFPA23_018114.R26603">
    <property type="protein sequence ID" value="AALFPA23_018114.P26603"/>
    <property type="gene ID" value="AALFPA23_018114"/>
</dbReference>
<dbReference type="InterPro" id="IPR036875">
    <property type="entry name" value="Znf_CCHC_sf"/>
</dbReference>